<dbReference type="Proteomes" id="UP001207654">
    <property type="component" value="Unassembled WGS sequence"/>
</dbReference>
<evidence type="ECO:0000256" key="1">
    <source>
        <dbReference type="SAM" id="SignalP"/>
    </source>
</evidence>
<protein>
    <submittedName>
        <fullName evidence="2">DUF2381 family protein</fullName>
    </submittedName>
</protein>
<sequence>MRSISWVALLVPLLLPFLPATARERPAERVSRRRTLHVSTAPGEALPEVLVAGGTATVVATEVPLGPGGPVLEDERGRVRLLPVDGSSFIVLPSDELSEGERLVLTVPLPPGDSLRLALVTRRGEVDGEVRLIRLQVPVAGEAGVDGVVRLLQDAPEGRMELTLPKTQVSLRGSLLAQVDSVLRMGQHVFVTLSTPANRKLAPSARDWNRLRLRASLEGGASVRLPHLYVPASASPRRAARHILVAILPGGTLRLWLEGEGADATELALTLP</sequence>
<organism evidence="2 3">
    <name type="scientific">Archangium lansingense</name>
    <dbReference type="NCBI Taxonomy" id="2995310"/>
    <lineage>
        <taxon>Bacteria</taxon>
        <taxon>Pseudomonadati</taxon>
        <taxon>Myxococcota</taxon>
        <taxon>Myxococcia</taxon>
        <taxon>Myxococcales</taxon>
        <taxon>Cystobacterineae</taxon>
        <taxon>Archangiaceae</taxon>
        <taxon>Archangium</taxon>
    </lineage>
</organism>
<dbReference type="InterPro" id="IPR011754">
    <property type="entry name" value="Mxa_paralog_2268"/>
</dbReference>
<reference evidence="2 3" key="1">
    <citation type="submission" date="2022-11" db="EMBL/GenBank/DDBJ databases">
        <title>Minimal conservation of predation-associated metabolite biosynthetic gene clusters underscores biosynthetic potential of Myxococcota including descriptions for ten novel species: Archangium lansinium sp. nov., Myxococcus landrumus sp. nov., Nannocystis bai.</title>
        <authorList>
            <person name="Ahearne A."/>
            <person name="Stevens C."/>
            <person name="Phillips K."/>
        </authorList>
    </citation>
    <scope>NUCLEOTIDE SEQUENCE [LARGE SCALE GENOMIC DNA]</scope>
    <source>
        <strain evidence="2 3">MIWBW</strain>
    </source>
</reference>
<gene>
    <name evidence="2" type="ORF">OV287_11140</name>
</gene>
<feature type="signal peptide" evidence="1">
    <location>
        <begin position="1"/>
        <end position="22"/>
    </location>
</feature>
<keyword evidence="1" id="KW-0732">Signal</keyword>
<dbReference type="Pfam" id="PF09544">
    <property type="entry name" value="DUF2381"/>
    <property type="match status" value="1"/>
</dbReference>
<dbReference type="RefSeq" id="WP_267533998.1">
    <property type="nucleotide sequence ID" value="NZ_JAPNKA010000001.1"/>
</dbReference>
<comment type="caution">
    <text evidence="2">The sequence shown here is derived from an EMBL/GenBank/DDBJ whole genome shotgun (WGS) entry which is preliminary data.</text>
</comment>
<evidence type="ECO:0000313" key="3">
    <source>
        <dbReference type="Proteomes" id="UP001207654"/>
    </source>
</evidence>
<proteinExistence type="predicted"/>
<accession>A0ABT4A051</accession>
<evidence type="ECO:0000313" key="2">
    <source>
        <dbReference type="EMBL" id="MCY1075047.1"/>
    </source>
</evidence>
<name>A0ABT4A051_9BACT</name>
<keyword evidence="3" id="KW-1185">Reference proteome</keyword>
<dbReference type="EMBL" id="JAPNKA010000001">
    <property type="protein sequence ID" value="MCY1075047.1"/>
    <property type="molecule type" value="Genomic_DNA"/>
</dbReference>
<feature type="chain" id="PRO_5046192610" evidence="1">
    <location>
        <begin position="23"/>
        <end position="272"/>
    </location>
</feature>